<dbReference type="Proteomes" id="UP000198888">
    <property type="component" value="Unassembled WGS sequence"/>
</dbReference>
<sequence>MSEDTQNLTDEIIWNAFDRIEGCVPDGAKPKTEAIIRQVFGRVAKSSRVQ</sequence>
<reference evidence="1 2" key="1">
    <citation type="submission" date="2016-10" db="EMBL/GenBank/DDBJ databases">
        <authorList>
            <person name="de Groot N.N."/>
        </authorList>
    </citation>
    <scope>NUCLEOTIDE SEQUENCE [LARGE SCALE GENOMIC DNA]</scope>
    <source>
        <strain evidence="1 2">DSM 22187</strain>
    </source>
</reference>
<name>A0A1H6VPJ8_9EURY</name>
<accession>A0A1H6VPJ8</accession>
<gene>
    <name evidence="1" type="ORF">SAMN05444271_1191</name>
</gene>
<accession>A0A2H4Q1P9</accession>
<proteinExistence type="predicted"/>
<dbReference type="GeneID" id="43932751"/>
<dbReference type="RefSeq" id="WP_162551690.1">
    <property type="nucleotide sequence ID" value="NZ_CP024845.1"/>
</dbReference>
<dbReference type="EMBL" id="FNYR01000019">
    <property type="protein sequence ID" value="SEJ06563.1"/>
    <property type="molecule type" value="Genomic_DNA"/>
</dbReference>
<dbReference type="STRING" id="1073996.SAMN05444271_1191"/>
<organism evidence="1 2">
    <name type="scientific">Halohasta litchfieldiae</name>
    <dbReference type="NCBI Taxonomy" id="1073996"/>
    <lineage>
        <taxon>Archaea</taxon>
        <taxon>Methanobacteriati</taxon>
        <taxon>Methanobacteriota</taxon>
        <taxon>Stenosarchaea group</taxon>
        <taxon>Halobacteria</taxon>
        <taxon>Halobacteriales</taxon>
        <taxon>Haloferacaceae</taxon>
        <taxon>Halohasta</taxon>
    </lineage>
</organism>
<keyword evidence="2" id="KW-1185">Reference proteome</keyword>
<evidence type="ECO:0000313" key="2">
    <source>
        <dbReference type="Proteomes" id="UP000198888"/>
    </source>
</evidence>
<evidence type="ECO:0000313" key="1">
    <source>
        <dbReference type="EMBL" id="SEJ06563.1"/>
    </source>
</evidence>
<protein>
    <submittedName>
        <fullName evidence="1">Uncharacterized protein</fullName>
    </submittedName>
</protein>
<dbReference type="AlphaFoldDB" id="A0A1H6VPJ8"/>
<dbReference type="KEGG" id="hae:halTADL_1512"/>